<feature type="chain" id="PRO_5035921618" evidence="2">
    <location>
        <begin position="17"/>
        <end position="361"/>
    </location>
</feature>
<feature type="compositionally biased region" description="Basic residues" evidence="1">
    <location>
        <begin position="69"/>
        <end position="86"/>
    </location>
</feature>
<proteinExistence type="predicted"/>
<evidence type="ECO:0000256" key="2">
    <source>
        <dbReference type="SAM" id="SignalP"/>
    </source>
</evidence>
<sequence>MRLWCLLASFCLVVGAKKSAKRKCQIGQNDIECQQLQDVLIAQPSIFERSERAAERTLDEIINEERPENHRRRNGNHDKKKTHPKQKKDQKDREGSSTRSLAVLDNLLSENEKKQPDVFASSVYSSNHKTHQINKKMIQAIVKQLLQDTSFLNLLNNPSREDLRKIIEKQMTPPIQPSLKKEILHELYDVIDYYDREFQFLHDDEAKHEVLEFLHELKLKEKTSLLTPTEINRLKQLWKKLVILQSDESVRSLTLQLMDQIGLSSEELEELKSETSLKSRPTSRWPVKSTTQPTTTATRKPTTTSPRVPMRTVFLKHSDNEVESTTEKIILEQKKSHEDQDKEKVDLSVETEEGEYEEEDQ</sequence>
<feature type="compositionally biased region" description="Low complexity" evidence="1">
    <location>
        <begin position="290"/>
        <end position="306"/>
    </location>
</feature>
<feature type="region of interest" description="Disordered" evidence="1">
    <location>
        <begin position="58"/>
        <end position="99"/>
    </location>
</feature>
<reference evidence="3" key="1">
    <citation type="submission" date="2020-10" db="EMBL/GenBank/DDBJ databases">
        <authorList>
            <person name="Kikuchi T."/>
        </authorList>
    </citation>
    <scope>NUCLEOTIDE SEQUENCE</scope>
    <source>
        <strain evidence="3">NKZ352</strain>
    </source>
</reference>
<dbReference type="Proteomes" id="UP000835052">
    <property type="component" value="Unassembled WGS sequence"/>
</dbReference>
<feature type="region of interest" description="Disordered" evidence="1">
    <location>
        <begin position="268"/>
        <end position="361"/>
    </location>
</feature>
<feature type="signal peptide" evidence="2">
    <location>
        <begin position="1"/>
        <end position="16"/>
    </location>
</feature>
<accession>A0A8S1GXJ2</accession>
<keyword evidence="2" id="KW-0732">Signal</keyword>
<gene>
    <name evidence="3" type="ORF">CAUJ_LOCUS3167</name>
</gene>
<feature type="compositionally biased region" description="Acidic residues" evidence="1">
    <location>
        <begin position="349"/>
        <end position="361"/>
    </location>
</feature>
<feature type="compositionally biased region" description="Basic and acidic residues" evidence="1">
    <location>
        <begin position="58"/>
        <end position="68"/>
    </location>
</feature>
<feature type="compositionally biased region" description="Basic and acidic residues" evidence="1">
    <location>
        <begin position="316"/>
        <end position="347"/>
    </location>
</feature>
<feature type="compositionally biased region" description="Basic and acidic residues" evidence="1">
    <location>
        <begin position="87"/>
        <end position="96"/>
    </location>
</feature>
<organism evidence="3 4">
    <name type="scientific">Caenorhabditis auriculariae</name>
    <dbReference type="NCBI Taxonomy" id="2777116"/>
    <lineage>
        <taxon>Eukaryota</taxon>
        <taxon>Metazoa</taxon>
        <taxon>Ecdysozoa</taxon>
        <taxon>Nematoda</taxon>
        <taxon>Chromadorea</taxon>
        <taxon>Rhabditida</taxon>
        <taxon>Rhabditina</taxon>
        <taxon>Rhabditomorpha</taxon>
        <taxon>Rhabditoidea</taxon>
        <taxon>Rhabditidae</taxon>
        <taxon>Peloderinae</taxon>
        <taxon>Caenorhabditis</taxon>
    </lineage>
</organism>
<dbReference type="AlphaFoldDB" id="A0A8S1GXJ2"/>
<name>A0A8S1GXJ2_9PELO</name>
<protein>
    <submittedName>
        <fullName evidence="3">Uncharacterized protein</fullName>
    </submittedName>
</protein>
<comment type="caution">
    <text evidence="3">The sequence shown here is derived from an EMBL/GenBank/DDBJ whole genome shotgun (WGS) entry which is preliminary data.</text>
</comment>
<dbReference type="EMBL" id="CAJGYM010000006">
    <property type="protein sequence ID" value="CAD6187248.1"/>
    <property type="molecule type" value="Genomic_DNA"/>
</dbReference>
<evidence type="ECO:0000313" key="3">
    <source>
        <dbReference type="EMBL" id="CAD6187248.1"/>
    </source>
</evidence>
<evidence type="ECO:0000256" key="1">
    <source>
        <dbReference type="SAM" id="MobiDB-lite"/>
    </source>
</evidence>
<evidence type="ECO:0000313" key="4">
    <source>
        <dbReference type="Proteomes" id="UP000835052"/>
    </source>
</evidence>
<keyword evidence="4" id="KW-1185">Reference proteome</keyword>